<keyword evidence="2" id="KW-0441">Lipid A biosynthesis</keyword>
<evidence type="ECO:0000256" key="2">
    <source>
        <dbReference type="ARBA" id="ARBA00022556"/>
    </source>
</evidence>
<dbReference type="EC" id="2.3.1.191" evidence="8"/>
<protein>
    <submittedName>
        <fullName evidence="8">UDP-3-O-(3-hydroxymyristoyl)glucosamine N-acyltransferase</fullName>
        <ecNumber evidence="8">2.3.1.191</ecNumber>
    </submittedName>
</protein>
<comment type="caution">
    <text evidence="8">The sequence shown here is derived from an EMBL/GenBank/DDBJ whole genome shotgun (WGS) entry which is preliminary data.</text>
</comment>
<evidence type="ECO:0000256" key="6">
    <source>
        <dbReference type="ARBA" id="ARBA00023315"/>
    </source>
</evidence>
<dbReference type="Pfam" id="PF00132">
    <property type="entry name" value="Hexapep"/>
    <property type="match status" value="2"/>
</dbReference>
<feature type="domain" description="UDP-3-O-[3-hydroxymyristoyl] glucosamine N-acyltransferase non-repeat region" evidence="7">
    <location>
        <begin position="25"/>
        <end position="90"/>
    </location>
</feature>
<evidence type="ECO:0000256" key="1">
    <source>
        <dbReference type="ARBA" id="ARBA00022516"/>
    </source>
</evidence>
<keyword evidence="5" id="KW-0443">Lipid metabolism</keyword>
<evidence type="ECO:0000256" key="5">
    <source>
        <dbReference type="ARBA" id="ARBA00023098"/>
    </source>
</evidence>
<evidence type="ECO:0000313" key="8">
    <source>
        <dbReference type="EMBL" id="MEB3346629.1"/>
    </source>
</evidence>
<dbReference type="PANTHER" id="PTHR43378:SF2">
    <property type="entry name" value="UDP-3-O-ACYLGLUCOSAMINE N-ACYLTRANSFERASE 1, MITOCHONDRIAL-RELATED"/>
    <property type="match status" value="1"/>
</dbReference>
<organism evidence="8 9">
    <name type="scientific">Aquimarina gracilis</name>
    <dbReference type="NCBI Taxonomy" id="874422"/>
    <lineage>
        <taxon>Bacteria</taxon>
        <taxon>Pseudomonadati</taxon>
        <taxon>Bacteroidota</taxon>
        <taxon>Flavobacteriia</taxon>
        <taxon>Flavobacteriales</taxon>
        <taxon>Flavobacteriaceae</taxon>
        <taxon>Aquimarina</taxon>
    </lineage>
</organism>
<reference evidence="8 9" key="1">
    <citation type="journal article" date="2013" name="Int. J. Syst. Evol. Microbiol.">
        <title>Aquimarina gracilis sp. nov., isolated from the gut microflora of a mussel, Mytilus coruscus, and emended description of Aquimarina spongiae.</title>
        <authorList>
            <person name="Park S.C."/>
            <person name="Choe H.N."/>
            <person name="Baik K.S."/>
            <person name="Seong C.N."/>
        </authorList>
    </citation>
    <scope>NUCLEOTIDE SEQUENCE [LARGE SCALE GENOMIC DNA]</scope>
    <source>
        <strain evidence="8 9">PSC32</strain>
    </source>
</reference>
<dbReference type="RefSeq" id="WP_324180657.1">
    <property type="nucleotide sequence ID" value="NZ_BAABAW010000006.1"/>
</dbReference>
<gene>
    <name evidence="8" type="ORF">U6A24_14215</name>
</gene>
<dbReference type="InterPro" id="IPR007691">
    <property type="entry name" value="LpxD"/>
</dbReference>
<dbReference type="GO" id="GO:0103118">
    <property type="term" value="F:UDP-3-O-[(3R)-3-hydroxyacyl]-glucosamine N-acyltransferase activity"/>
    <property type="evidence" value="ECO:0007669"/>
    <property type="project" value="UniProtKB-EC"/>
</dbReference>
<dbReference type="InterPro" id="IPR001451">
    <property type="entry name" value="Hexapep"/>
</dbReference>
<accession>A0ABU5ZXM9</accession>
<dbReference type="SUPFAM" id="SSF51161">
    <property type="entry name" value="Trimeric LpxA-like enzymes"/>
    <property type="match status" value="1"/>
</dbReference>
<dbReference type="PANTHER" id="PTHR43378">
    <property type="entry name" value="UDP-3-O-ACYLGLUCOSAMINE N-ACYLTRANSFERASE"/>
    <property type="match status" value="1"/>
</dbReference>
<keyword evidence="6 8" id="KW-0012">Acyltransferase</keyword>
<keyword evidence="1" id="KW-0444">Lipid biosynthesis</keyword>
<dbReference type="EMBL" id="JAYKLX010000006">
    <property type="protein sequence ID" value="MEB3346629.1"/>
    <property type="molecule type" value="Genomic_DNA"/>
</dbReference>
<dbReference type="Pfam" id="PF04613">
    <property type="entry name" value="LpxD"/>
    <property type="match status" value="1"/>
</dbReference>
<name>A0ABU5ZXM9_9FLAO</name>
<evidence type="ECO:0000259" key="7">
    <source>
        <dbReference type="Pfam" id="PF04613"/>
    </source>
</evidence>
<keyword evidence="9" id="KW-1185">Reference proteome</keyword>
<evidence type="ECO:0000256" key="4">
    <source>
        <dbReference type="ARBA" id="ARBA00022737"/>
    </source>
</evidence>
<evidence type="ECO:0000313" key="9">
    <source>
        <dbReference type="Proteomes" id="UP001327027"/>
    </source>
</evidence>
<dbReference type="CDD" id="cd03352">
    <property type="entry name" value="LbH_LpxD"/>
    <property type="match status" value="1"/>
</dbReference>
<dbReference type="Gene3D" id="3.40.1390.10">
    <property type="entry name" value="MurE/MurF, N-terminal domain"/>
    <property type="match status" value="1"/>
</dbReference>
<keyword evidence="4" id="KW-0677">Repeat</keyword>
<dbReference type="Proteomes" id="UP001327027">
    <property type="component" value="Unassembled WGS sequence"/>
</dbReference>
<dbReference type="InterPro" id="IPR020573">
    <property type="entry name" value="UDP_GlcNAc_AcTrfase_non-rep"/>
</dbReference>
<dbReference type="Gene3D" id="2.160.10.10">
    <property type="entry name" value="Hexapeptide repeat proteins"/>
    <property type="match status" value="1"/>
</dbReference>
<dbReference type="InterPro" id="IPR011004">
    <property type="entry name" value="Trimer_LpxA-like_sf"/>
</dbReference>
<sequence length="312" mass="33637">MKFPQAHTLQQIATIISSEYVGDPDFPVLGMNEIHVVTPGDIVFVDHPKYYDKALNSAATVVLINKNVDCPEGKALLISDDPFRDFNKLTDYFRPFQKASAIVSPTAKIGKETVVQPGVFIGNNVVIGDNCLIHANVSVYDNTIIGNNVTIHSGTVLGGDAFYYKNRPEGFDKLISGGRVVIEDNVDLGALCTIDKGVTGDTIIKEGTKIDNQVHIGHDTVIGKKCLIASQVGIAGCVVVEDEVTMWGQVGVTSAITIGAKAVISAQSGVSKSLDANKSYFGTPADDFRKKYKEIAAIRQIPDLIEKLKKNE</sequence>
<proteinExistence type="predicted"/>
<dbReference type="NCBIfam" id="NF002060">
    <property type="entry name" value="PRK00892.1"/>
    <property type="match status" value="1"/>
</dbReference>
<evidence type="ECO:0000256" key="3">
    <source>
        <dbReference type="ARBA" id="ARBA00022679"/>
    </source>
</evidence>
<keyword evidence="3 8" id="KW-0808">Transferase</keyword>